<reference evidence="2 3" key="1">
    <citation type="journal article" date="2018" name="Plant J.">
        <title>Genome sequences of Chlorella sorokiniana UTEX 1602 and Micractinium conductrix SAG 241.80: implications to maltose excretion by a green alga.</title>
        <authorList>
            <person name="Arriola M.B."/>
            <person name="Velmurugan N."/>
            <person name="Zhang Y."/>
            <person name="Plunkett M.H."/>
            <person name="Hondzo H."/>
            <person name="Barney B.M."/>
        </authorList>
    </citation>
    <scope>NUCLEOTIDE SEQUENCE [LARGE SCALE GENOMIC DNA]</scope>
    <source>
        <strain evidence="3">UTEX 1602</strain>
    </source>
</reference>
<dbReference type="Proteomes" id="UP000239899">
    <property type="component" value="Unassembled WGS sequence"/>
</dbReference>
<gene>
    <name evidence="2" type="ORF">C2E21_4432</name>
</gene>
<feature type="compositionally biased region" description="Polar residues" evidence="1">
    <location>
        <begin position="1"/>
        <end position="20"/>
    </location>
</feature>
<evidence type="ECO:0000256" key="1">
    <source>
        <dbReference type="SAM" id="MobiDB-lite"/>
    </source>
</evidence>
<proteinExistence type="predicted"/>
<feature type="region of interest" description="Disordered" evidence="1">
    <location>
        <begin position="1"/>
        <end position="30"/>
    </location>
</feature>
<dbReference type="AlphaFoldDB" id="A0A2P6TRM3"/>
<keyword evidence="3" id="KW-1185">Reference proteome</keyword>
<feature type="compositionally biased region" description="Basic residues" evidence="1">
    <location>
        <begin position="21"/>
        <end position="30"/>
    </location>
</feature>
<dbReference type="EMBL" id="LHPG02000008">
    <property type="protein sequence ID" value="PRW56710.1"/>
    <property type="molecule type" value="Genomic_DNA"/>
</dbReference>
<name>A0A2P6TRM3_CHLSO</name>
<dbReference type="OrthoDB" id="513821at2759"/>
<protein>
    <submittedName>
        <fullName evidence="2">Uncharacterized protein</fullName>
    </submittedName>
</protein>
<organism evidence="2 3">
    <name type="scientific">Chlorella sorokiniana</name>
    <name type="common">Freshwater green alga</name>
    <dbReference type="NCBI Taxonomy" id="3076"/>
    <lineage>
        <taxon>Eukaryota</taxon>
        <taxon>Viridiplantae</taxon>
        <taxon>Chlorophyta</taxon>
        <taxon>core chlorophytes</taxon>
        <taxon>Trebouxiophyceae</taxon>
        <taxon>Chlorellales</taxon>
        <taxon>Chlorellaceae</taxon>
        <taxon>Chlorella clade</taxon>
        <taxon>Chlorella</taxon>
    </lineage>
</organism>
<evidence type="ECO:0000313" key="3">
    <source>
        <dbReference type="Proteomes" id="UP000239899"/>
    </source>
</evidence>
<dbReference type="PANTHER" id="PTHR36333:SF1">
    <property type="entry name" value="DIMETHYLALLYL, ADENOSINE TRNA METHYLTHIOTRANSFERASE"/>
    <property type="match status" value="1"/>
</dbReference>
<accession>A0A2P6TRM3</accession>
<comment type="caution">
    <text evidence="2">The sequence shown here is derived from an EMBL/GenBank/DDBJ whole genome shotgun (WGS) entry which is preliminary data.</text>
</comment>
<dbReference type="STRING" id="3076.A0A2P6TRM3"/>
<sequence>MASVTASSVWQGRQCFSSSARPHKRARGTLRVRATSWDPEGLFKAAPQEGLIERKMFQQQIQGDREFSRKMEEFAAQQRLEVQKKREQRLEVQKKREARKVPEQMEDLIEFFLDTEAPEMEFEVARCRPMLGDDFFAYLDRRIGLERFANVPDEERLAELETLRDYLKEAVEAVDKAASSLAAPQDRLKKLLAAQDKKACLLDMAANNEIDRALIDLLDQNIESATEAKQEKVVEFMTKVKQAALRYMVTK</sequence>
<dbReference type="PANTHER" id="PTHR36333">
    <property type="entry name" value="DIMETHYLALLYL, ADENOSINE TRNA METHYLTHIOTRANSFERASE"/>
    <property type="match status" value="1"/>
</dbReference>
<evidence type="ECO:0000313" key="2">
    <source>
        <dbReference type="EMBL" id="PRW56710.1"/>
    </source>
</evidence>